<dbReference type="RefSeq" id="WP_123771086.1">
    <property type="nucleotide sequence ID" value="NZ_RKQN01000004.1"/>
</dbReference>
<evidence type="ECO:0000256" key="1">
    <source>
        <dbReference type="SAM" id="MobiDB-lite"/>
    </source>
</evidence>
<dbReference type="Proteomes" id="UP000269708">
    <property type="component" value="Unassembled WGS sequence"/>
</dbReference>
<dbReference type="InterPro" id="IPR011990">
    <property type="entry name" value="TPR-like_helical_dom_sf"/>
</dbReference>
<evidence type="ECO:0008006" key="4">
    <source>
        <dbReference type="Google" id="ProtNLM"/>
    </source>
</evidence>
<gene>
    <name evidence="2" type="ORF">EDC50_2781</name>
</gene>
<comment type="caution">
    <text evidence="2">The sequence shown here is derived from an EMBL/GenBank/DDBJ whole genome shotgun (WGS) entry which is preliminary data.</text>
</comment>
<accession>A0A3N4V132</accession>
<evidence type="ECO:0000313" key="2">
    <source>
        <dbReference type="EMBL" id="RPE75883.1"/>
    </source>
</evidence>
<feature type="compositionally biased region" description="Basic and acidic residues" evidence="1">
    <location>
        <begin position="272"/>
        <end position="283"/>
    </location>
</feature>
<dbReference type="SUPFAM" id="SSF48452">
    <property type="entry name" value="TPR-like"/>
    <property type="match status" value="1"/>
</dbReference>
<dbReference type="OrthoDB" id="8970999at2"/>
<name>A0A3N4V132_9GAMM</name>
<dbReference type="AlphaFoldDB" id="A0A3N4V132"/>
<reference evidence="2 3" key="1">
    <citation type="submission" date="2018-11" db="EMBL/GenBank/DDBJ databases">
        <title>Genomic Encyclopedia of Type Strains, Phase IV (KMG-IV): sequencing the most valuable type-strain genomes for metagenomic binning, comparative biology and taxonomic classification.</title>
        <authorList>
            <person name="Goeker M."/>
        </authorList>
    </citation>
    <scope>NUCLEOTIDE SEQUENCE [LARGE SCALE GENOMIC DNA]</scope>
    <source>
        <strain evidence="2 3">DSM 25623</strain>
    </source>
</reference>
<proteinExistence type="predicted"/>
<evidence type="ECO:0000313" key="3">
    <source>
        <dbReference type="Proteomes" id="UP000269708"/>
    </source>
</evidence>
<sequence>MNFFTSTALFVLLQAVTNGASTRPIDLDGDNKPDEIIQLPLQIAEDQASSHREIVLKLSSLRLPLRAHLHSDTTSLEVYPDHGSLLIVDHSERSSRDAAEFNYSVFRWSRDKNTLCLHAEVSGTPANQLQGERIPKEAEVTFYAPCAAFGGKTPPQPLAPENARRAALIELATLGKNEKIPEYLAIQLASIVDASNVAIINDAGYYQEQAGFLESALIILNAVHNRFPKRVVARLNLADTYWKLGNKMRACALYGEYLSAARKSKTPPSPHAIERAQCESSSH</sequence>
<feature type="region of interest" description="Disordered" evidence="1">
    <location>
        <begin position="262"/>
        <end position="283"/>
    </location>
</feature>
<keyword evidence="3" id="KW-1185">Reference proteome</keyword>
<protein>
    <recommendedName>
        <fullName evidence="4">Tetratricopeptide repeat protein</fullName>
    </recommendedName>
</protein>
<dbReference type="EMBL" id="RKQN01000004">
    <property type="protein sequence ID" value="RPE75883.1"/>
    <property type="molecule type" value="Genomic_DNA"/>
</dbReference>
<organism evidence="2 3">
    <name type="scientific">Vulcaniibacterium tengchongense</name>
    <dbReference type="NCBI Taxonomy" id="1273429"/>
    <lineage>
        <taxon>Bacteria</taxon>
        <taxon>Pseudomonadati</taxon>
        <taxon>Pseudomonadota</taxon>
        <taxon>Gammaproteobacteria</taxon>
        <taxon>Lysobacterales</taxon>
        <taxon>Lysobacteraceae</taxon>
        <taxon>Vulcaniibacterium</taxon>
    </lineage>
</organism>